<dbReference type="EMBL" id="BSXS01000386">
    <property type="protein sequence ID" value="GME72279.1"/>
    <property type="molecule type" value="Genomic_DNA"/>
</dbReference>
<reference evidence="1" key="1">
    <citation type="submission" date="2023-04" db="EMBL/GenBank/DDBJ databases">
        <title>Ambrosiozyma monospora NBRC 10751.</title>
        <authorList>
            <person name="Ichikawa N."/>
            <person name="Sato H."/>
            <person name="Tonouchi N."/>
        </authorList>
    </citation>
    <scope>NUCLEOTIDE SEQUENCE</scope>
    <source>
        <strain evidence="1">NBRC 10751</strain>
    </source>
</reference>
<evidence type="ECO:0000313" key="2">
    <source>
        <dbReference type="Proteomes" id="UP001165064"/>
    </source>
</evidence>
<name>A0ACB5STN3_AMBMO</name>
<keyword evidence="2" id="KW-1185">Reference proteome</keyword>
<evidence type="ECO:0000313" key="1">
    <source>
        <dbReference type="EMBL" id="GME72279.1"/>
    </source>
</evidence>
<accession>A0ACB5STN3</accession>
<comment type="caution">
    <text evidence="1">The sequence shown here is derived from an EMBL/GenBank/DDBJ whole genome shotgun (WGS) entry which is preliminary data.</text>
</comment>
<protein>
    <submittedName>
        <fullName evidence="1">Unnamed protein product</fullName>
    </submittedName>
</protein>
<gene>
    <name evidence="1" type="ORF">Amon02_000092400</name>
</gene>
<dbReference type="Proteomes" id="UP001165064">
    <property type="component" value="Unassembled WGS sequence"/>
</dbReference>
<sequence>MKTLVESMDYLKIWCQGTTQGVISKKLVISIDLSNTKLKETKLRKRLLLLLELNNDGAIELRFGKFPKSTKCYPSYKTLSNLIDKTLFSSLPIKVPFDNTGLDNTAHLNKIIGLKKVGHKKLQYKAIERAVTIKVQEGGVFVPNRMPINDAILYSDVKSIIHSLPSGIKCFNLTNVYYLKDKKRKTVGPEYLQLNNLNVVLNTFFLSCSSPSETLDLSTLPYTRSFALLEGFHDFSGQFPSTMEDLLLVIFGYPYSFMNFWKKFIRPLKKLNTLKMHFDKSNLKIDFRDVGFPPELNTVVLNHFDYVKEFKFGKVPDSLVHFSLKTKTKNEFDRRARPIPVIVELKEGQSLESIKKKFKLDPKKGFRVVRSK</sequence>
<proteinExistence type="predicted"/>
<organism evidence="1 2">
    <name type="scientific">Ambrosiozyma monospora</name>
    <name type="common">Yeast</name>
    <name type="synonym">Endomycopsis monosporus</name>
    <dbReference type="NCBI Taxonomy" id="43982"/>
    <lineage>
        <taxon>Eukaryota</taxon>
        <taxon>Fungi</taxon>
        <taxon>Dikarya</taxon>
        <taxon>Ascomycota</taxon>
        <taxon>Saccharomycotina</taxon>
        <taxon>Pichiomycetes</taxon>
        <taxon>Pichiales</taxon>
        <taxon>Pichiaceae</taxon>
        <taxon>Ambrosiozyma</taxon>
    </lineage>
</organism>